<evidence type="ECO:0000256" key="3">
    <source>
        <dbReference type="ARBA" id="ARBA00022989"/>
    </source>
</evidence>
<feature type="domain" description="G-protein coupled receptors family 1 profile" evidence="10">
    <location>
        <begin position="450"/>
        <end position="612"/>
    </location>
</feature>
<dbReference type="PROSITE" id="PS50262">
    <property type="entry name" value="G_PROTEIN_RECEP_F1_2"/>
    <property type="match status" value="2"/>
</dbReference>
<dbReference type="PRINTS" id="PR00237">
    <property type="entry name" value="GPCRRHODOPSN"/>
</dbReference>
<feature type="transmembrane region" description="Helical" evidence="9">
    <location>
        <begin position="261"/>
        <end position="277"/>
    </location>
</feature>
<dbReference type="PANTHER" id="PTHR24232:SF85">
    <property type="entry name" value="G-PROTEIN COUPLED RECEPTOR 4"/>
    <property type="match status" value="1"/>
</dbReference>
<evidence type="ECO:0000256" key="6">
    <source>
        <dbReference type="ARBA" id="ARBA00023170"/>
    </source>
</evidence>
<dbReference type="PANTHER" id="PTHR24232">
    <property type="entry name" value="G-PROTEIN COUPLED RECEPTOR"/>
    <property type="match status" value="1"/>
</dbReference>
<keyword evidence="12" id="KW-1185">Reference proteome</keyword>
<feature type="transmembrane region" description="Helical" evidence="9">
    <location>
        <begin position="183"/>
        <end position="208"/>
    </location>
</feature>
<organism evidence="11 12">
    <name type="scientific">Triplophysa tibetana</name>
    <dbReference type="NCBI Taxonomy" id="1572043"/>
    <lineage>
        <taxon>Eukaryota</taxon>
        <taxon>Metazoa</taxon>
        <taxon>Chordata</taxon>
        <taxon>Craniata</taxon>
        <taxon>Vertebrata</taxon>
        <taxon>Euteleostomi</taxon>
        <taxon>Actinopterygii</taxon>
        <taxon>Neopterygii</taxon>
        <taxon>Teleostei</taxon>
        <taxon>Ostariophysi</taxon>
        <taxon>Cypriniformes</taxon>
        <taxon>Nemacheilidae</taxon>
        <taxon>Triplophysa</taxon>
    </lineage>
</organism>
<dbReference type="Pfam" id="PF00001">
    <property type="entry name" value="7tm_1"/>
    <property type="match status" value="1"/>
</dbReference>
<feature type="transmembrane region" description="Helical" evidence="9">
    <location>
        <begin position="477"/>
        <end position="499"/>
    </location>
</feature>
<dbReference type="SUPFAM" id="SSF81321">
    <property type="entry name" value="Family A G protein-coupled receptor-like"/>
    <property type="match status" value="3"/>
</dbReference>
<protein>
    <recommendedName>
        <fullName evidence="10">G-protein coupled receptors family 1 profile domain-containing protein</fullName>
    </recommendedName>
</protein>
<keyword evidence="3 9" id="KW-1133">Transmembrane helix</keyword>
<name>A0A5A9PBK4_9TELE</name>
<evidence type="ECO:0000313" key="11">
    <source>
        <dbReference type="EMBL" id="KAA0719814.1"/>
    </source>
</evidence>
<dbReference type="InterPro" id="IPR017452">
    <property type="entry name" value="GPCR_Rhodpsn_7TM"/>
</dbReference>
<keyword evidence="5 9" id="KW-0472">Membrane</keyword>
<feature type="transmembrane region" description="Helical" evidence="9">
    <location>
        <begin position="214"/>
        <end position="241"/>
    </location>
</feature>
<feature type="transmembrane region" description="Helical" evidence="9">
    <location>
        <begin position="112"/>
        <end position="132"/>
    </location>
</feature>
<accession>A0A5A9PBK4</accession>
<keyword evidence="7" id="KW-0325">Glycoprotein</keyword>
<proteinExistence type="predicted"/>
<evidence type="ECO:0000256" key="1">
    <source>
        <dbReference type="ARBA" id="ARBA00004141"/>
    </source>
</evidence>
<feature type="transmembrane region" description="Helical" evidence="9">
    <location>
        <begin position="138"/>
        <end position="163"/>
    </location>
</feature>
<feature type="transmembrane region" description="Helical" evidence="9">
    <location>
        <begin position="437"/>
        <end position="457"/>
    </location>
</feature>
<dbReference type="Proteomes" id="UP000324632">
    <property type="component" value="Chromosome 6"/>
</dbReference>
<gene>
    <name evidence="11" type="ORF">E1301_Tti011759</name>
</gene>
<feature type="transmembrane region" description="Helical" evidence="9">
    <location>
        <begin position="79"/>
        <end position="100"/>
    </location>
</feature>
<dbReference type="AlphaFoldDB" id="A0A5A9PBK4"/>
<evidence type="ECO:0000256" key="4">
    <source>
        <dbReference type="ARBA" id="ARBA00023040"/>
    </source>
</evidence>
<keyword evidence="6" id="KW-0675">Receptor</keyword>
<dbReference type="EMBL" id="SOYY01000006">
    <property type="protein sequence ID" value="KAA0719814.1"/>
    <property type="molecule type" value="Genomic_DNA"/>
</dbReference>
<feature type="transmembrane region" description="Helical" evidence="9">
    <location>
        <begin position="558"/>
        <end position="584"/>
    </location>
</feature>
<evidence type="ECO:0000259" key="10">
    <source>
        <dbReference type="PROSITE" id="PS50262"/>
    </source>
</evidence>
<evidence type="ECO:0000256" key="5">
    <source>
        <dbReference type="ARBA" id="ARBA00023136"/>
    </source>
</evidence>
<evidence type="ECO:0000313" key="12">
    <source>
        <dbReference type="Proteomes" id="UP000324632"/>
    </source>
</evidence>
<feature type="domain" description="G-protein coupled receptors family 1 profile" evidence="10">
    <location>
        <begin position="91"/>
        <end position="285"/>
    </location>
</feature>
<feature type="transmembrane region" description="Helical" evidence="9">
    <location>
        <begin position="375"/>
        <end position="397"/>
    </location>
</feature>
<evidence type="ECO:0000256" key="9">
    <source>
        <dbReference type="SAM" id="Phobius"/>
    </source>
</evidence>
<evidence type="ECO:0000256" key="8">
    <source>
        <dbReference type="ARBA" id="ARBA00023224"/>
    </source>
</evidence>
<evidence type="ECO:0000256" key="7">
    <source>
        <dbReference type="ARBA" id="ARBA00023180"/>
    </source>
</evidence>
<evidence type="ECO:0000256" key="2">
    <source>
        <dbReference type="ARBA" id="ARBA00022692"/>
    </source>
</evidence>
<keyword evidence="8" id="KW-0807">Transducer</keyword>
<keyword evidence="4" id="KW-0297">G-protein coupled receptor</keyword>
<reference evidence="11 12" key="1">
    <citation type="journal article" date="2019" name="Mol. Ecol. Resour.">
        <title>Chromosome-level genome assembly of Triplophysa tibetana, a fish adapted to the harsh high-altitude environment of the Tibetan Plateau.</title>
        <authorList>
            <person name="Yang X."/>
            <person name="Liu H."/>
            <person name="Ma Z."/>
            <person name="Zou Y."/>
            <person name="Zou M."/>
            <person name="Mao Y."/>
            <person name="Li X."/>
            <person name="Wang H."/>
            <person name="Chen T."/>
            <person name="Wang W."/>
            <person name="Yang R."/>
        </authorList>
    </citation>
    <scope>NUCLEOTIDE SEQUENCE [LARGE SCALE GENOMIC DNA]</scope>
    <source>
        <strain evidence="11">TTIB1903HZAU</strain>
        <tissue evidence="11">Muscle</tissue>
    </source>
</reference>
<dbReference type="GO" id="GO:0035025">
    <property type="term" value="P:positive regulation of Rho protein signal transduction"/>
    <property type="evidence" value="ECO:0007669"/>
    <property type="project" value="TreeGrafter"/>
</dbReference>
<sequence>MSTSGYTFRAHIAFLISRLMFTCKLQQFRNGQITDLFLTAHGEDMNISSQISSTHAANSSLYVSSNVTVEESHFDMFKVIDVISVMLGLPINSYVIWLIVTGTGNGLAAEFFLLNFSVCEILLCLEILLTVLGDTIYILFTIVIFVEGLPITGCPLFQCVICVERYLAVVYPVTFLQYKPLRYRVICAIVVWMATFVSNGVTIAFFLLTLHLNVYFGFILAQFLIFLSIQLFCCLAVLRALKQSGPGGREREEENHMKKRAFHLILITAVIMFFTYMPFIISMLFFCLICVERYLAVMYPVTFLKFKPLRYKVACAVVVWVISMYKANQAEHLLILVYSKVKVTMNISMETVTLLTEDFCNTTIVYQYKLLAFDIALHVFNVLFGLPTHFYILWLIVTRKTITSEFFALNISVCEIMFCLRSGTVVIATEFPTLRDMIMFLSGFAITGRFFQCLICIERYLAVVHPVTYLKYKALRYRVACCTIIWIMILIFCIVYMQLVSLCFFRLYKFLYVSQCLVFLSISLFCCLAVLRALKQSGPGEREGEREREEENHMKRRAFNIILITTVTLLITYVPSLIVSFEIILSIPPLSVLDSMSRACYVLASFVQPLLYIHRVGKLPVCKIQ</sequence>
<dbReference type="GO" id="GO:0004930">
    <property type="term" value="F:G protein-coupled receptor activity"/>
    <property type="evidence" value="ECO:0007669"/>
    <property type="project" value="UniProtKB-KW"/>
</dbReference>
<feature type="transmembrane region" description="Helical" evidence="9">
    <location>
        <begin position="511"/>
        <end position="534"/>
    </location>
</feature>
<comment type="caution">
    <text evidence="11">The sequence shown here is derived from an EMBL/GenBank/DDBJ whole genome shotgun (WGS) entry which is preliminary data.</text>
</comment>
<dbReference type="GO" id="GO:0007200">
    <property type="term" value="P:phospholipase C-activating G protein-coupled receptor signaling pathway"/>
    <property type="evidence" value="ECO:0007669"/>
    <property type="project" value="TreeGrafter"/>
</dbReference>
<dbReference type="Gene3D" id="1.20.1070.10">
    <property type="entry name" value="Rhodopsin 7-helix transmembrane proteins"/>
    <property type="match status" value="2"/>
</dbReference>
<dbReference type="InterPro" id="IPR000276">
    <property type="entry name" value="GPCR_Rhodpsn"/>
</dbReference>
<dbReference type="GO" id="GO:0005886">
    <property type="term" value="C:plasma membrane"/>
    <property type="evidence" value="ECO:0007669"/>
    <property type="project" value="TreeGrafter"/>
</dbReference>
<keyword evidence="2 9" id="KW-0812">Transmembrane</keyword>
<feature type="transmembrane region" description="Helical" evidence="9">
    <location>
        <begin position="409"/>
        <end position="431"/>
    </location>
</feature>
<comment type="subcellular location">
    <subcellularLocation>
        <location evidence="1">Membrane</location>
        <topology evidence="1">Multi-pass membrane protein</topology>
    </subcellularLocation>
</comment>